<proteinExistence type="predicted"/>
<name>A0AAU7CN07_9BACT</name>
<dbReference type="AlphaFoldDB" id="A0AAU7CN07"/>
<dbReference type="EMBL" id="CP155447">
    <property type="protein sequence ID" value="XBH06016.1"/>
    <property type="molecule type" value="Genomic_DNA"/>
</dbReference>
<sequence length="190" mass="21029">MSTAGKVLVVLVLLLLPVWIILVSAVATLNMEWTQALAKQTQQIETLEGDVAKNQLAIAELQDQIALEQLASEEQQAALRSRVADVERAKAEAIQLQTGVQVQLEMLKQAVAKAGIARDDRTKEQMNETAGLAEARKNVDELKAANSELLNELTQLRDEFKSLLESNKTVVERMLKSNTRRIGRPASFVR</sequence>
<reference evidence="2" key="1">
    <citation type="submission" date="2024-05" db="EMBL/GenBank/DDBJ databases">
        <title>Planctomycetes of the genus Singulisphaera possess chitinolytic capabilities.</title>
        <authorList>
            <person name="Ivanova A."/>
        </authorList>
    </citation>
    <scope>NUCLEOTIDE SEQUENCE</scope>
    <source>
        <strain evidence="2">Ch08T</strain>
    </source>
</reference>
<keyword evidence="1" id="KW-0175">Coiled coil</keyword>
<organism evidence="2">
    <name type="scientific">Singulisphaera sp. Ch08</name>
    <dbReference type="NCBI Taxonomy" id="3120278"/>
    <lineage>
        <taxon>Bacteria</taxon>
        <taxon>Pseudomonadati</taxon>
        <taxon>Planctomycetota</taxon>
        <taxon>Planctomycetia</taxon>
        <taxon>Isosphaerales</taxon>
        <taxon>Isosphaeraceae</taxon>
        <taxon>Singulisphaera</taxon>
    </lineage>
</organism>
<feature type="coiled-coil region" evidence="1">
    <location>
        <begin position="132"/>
        <end position="166"/>
    </location>
</feature>
<evidence type="ECO:0008006" key="3">
    <source>
        <dbReference type="Google" id="ProtNLM"/>
    </source>
</evidence>
<protein>
    <recommendedName>
        <fullName evidence="3">Chromosome partition protein Smc</fullName>
    </recommendedName>
</protein>
<feature type="coiled-coil region" evidence="1">
    <location>
        <begin position="30"/>
        <end position="78"/>
    </location>
</feature>
<dbReference type="RefSeq" id="WP_406698867.1">
    <property type="nucleotide sequence ID" value="NZ_CP155447.1"/>
</dbReference>
<evidence type="ECO:0000256" key="1">
    <source>
        <dbReference type="SAM" id="Coils"/>
    </source>
</evidence>
<gene>
    <name evidence="2" type="ORF">V5E97_08275</name>
</gene>
<evidence type="ECO:0000313" key="2">
    <source>
        <dbReference type="EMBL" id="XBH06016.1"/>
    </source>
</evidence>
<accession>A0AAU7CN07</accession>